<gene>
    <name evidence="13" type="ORF">EGH23_00030</name>
</gene>
<comment type="caution">
    <text evidence="13">The sequence shown here is derived from an EMBL/GenBank/DDBJ whole genome shotgun (WGS) entry which is preliminary data.</text>
</comment>
<evidence type="ECO:0000256" key="5">
    <source>
        <dbReference type="ARBA" id="ARBA00022801"/>
    </source>
</evidence>
<sequence>MDWSPARGLRLRMVAALCLLLVAVVAATLATGAILTLLLGGAIAIAAPNAELLTLELVLLIGAAATLAVLAAVVRGELDTPKHAVRAVGARRIDDHSHPDLLTEVRAAARQADVPVPAVYVAPTETPLSLTTGFRPANANLVISEGLLDLLSDAEREAVLAHELAHVANRDAAVLTAVSLPVGAAERVLDLLSGPTAGVEHGEPSEADYADGLLTVGLGLVAPAWLAAQLLAASLSRTREFSADAGAVAITGDPAALSSALERIDGAIAERPSRDFRTSSVAAFAIVEPSAADADDGVLAPLRRLIGRAFATHPPTTARLDRLRELAGETDESTATDT</sequence>
<keyword evidence="6 10" id="KW-0862">Zinc</keyword>
<dbReference type="GO" id="GO:0004222">
    <property type="term" value="F:metalloendopeptidase activity"/>
    <property type="evidence" value="ECO:0007669"/>
    <property type="project" value="InterPro"/>
</dbReference>
<keyword evidence="9 11" id="KW-0472">Membrane</keyword>
<dbReference type="InterPro" id="IPR050083">
    <property type="entry name" value="HtpX_protease"/>
</dbReference>
<evidence type="ECO:0000256" key="2">
    <source>
        <dbReference type="ARBA" id="ARBA00022670"/>
    </source>
</evidence>
<dbReference type="Proteomes" id="UP001430455">
    <property type="component" value="Unassembled WGS sequence"/>
</dbReference>
<dbReference type="GO" id="GO:0046872">
    <property type="term" value="F:metal ion binding"/>
    <property type="evidence" value="ECO:0007669"/>
    <property type="project" value="UniProtKB-KW"/>
</dbReference>
<evidence type="ECO:0000313" key="14">
    <source>
        <dbReference type="Proteomes" id="UP001430455"/>
    </source>
</evidence>
<keyword evidence="4" id="KW-0479">Metal-binding</keyword>
<keyword evidence="8 10" id="KW-0482">Metalloprotease</keyword>
<evidence type="ECO:0000256" key="9">
    <source>
        <dbReference type="ARBA" id="ARBA00023136"/>
    </source>
</evidence>
<dbReference type="Pfam" id="PF01435">
    <property type="entry name" value="Peptidase_M48"/>
    <property type="match status" value="1"/>
</dbReference>
<evidence type="ECO:0000256" key="4">
    <source>
        <dbReference type="ARBA" id="ARBA00022723"/>
    </source>
</evidence>
<evidence type="ECO:0000259" key="12">
    <source>
        <dbReference type="Pfam" id="PF01435"/>
    </source>
</evidence>
<keyword evidence="1" id="KW-1003">Cell membrane</keyword>
<comment type="cofactor">
    <cofactor evidence="10">
        <name>Zn(2+)</name>
        <dbReference type="ChEBI" id="CHEBI:29105"/>
    </cofactor>
    <text evidence="10">Binds 1 zinc ion per subunit.</text>
</comment>
<name>A0AAW4P6K5_9EURY</name>
<proteinExistence type="inferred from homology"/>
<evidence type="ECO:0000256" key="11">
    <source>
        <dbReference type="SAM" id="Phobius"/>
    </source>
</evidence>
<dbReference type="AlphaFoldDB" id="A0AAW4P6K5"/>
<organism evidence="13 14">
    <name type="scientific">Haloarcula nitratireducens</name>
    <dbReference type="NCBI Taxonomy" id="2487749"/>
    <lineage>
        <taxon>Archaea</taxon>
        <taxon>Methanobacteriati</taxon>
        <taxon>Methanobacteriota</taxon>
        <taxon>Stenosarchaea group</taxon>
        <taxon>Halobacteria</taxon>
        <taxon>Halobacteriales</taxon>
        <taxon>Haloarculaceae</taxon>
        <taxon>Haloarcula</taxon>
    </lineage>
</organism>
<protein>
    <submittedName>
        <fullName evidence="13">M48 family metalloprotease</fullName>
        <ecNumber evidence="13">3.4.24.-</ecNumber>
    </submittedName>
</protein>
<evidence type="ECO:0000256" key="7">
    <source>
        <dbReference type="ARBA" id="ARBA00022989"/>
    </source>
</evidence>
<keyword evidence="2 10" id="KW-0645">Protease</keyword>
<keyword evidence="5 10" id="KW-0378">Hydrolase</keyword>
<evidence type="ECO:0000256" key="10">
    <source>
        <dbReference type="RuleBase" id="RU003983"/>
    </source>
</evidence>
<feature type="domain" description="Peptidase M48" evidence="12">
    <location>
        <begin position="99"/>
        <end position="326"/>
    </location>
</feature>
<evidence type="ECO:0000256" key="6">
    <source>
        <dbReference type="ARBA" id="ARBA00022833"/>
    </source>
</evidence>
<evidence type="ECO:0000256" key="8">
    <source>
        <dbReference type="ARBA" id="ARBA00023049"/>
    </source>
</evidence>
<dbReference type="Gene3D" id="3.30.2010.10">
    <property type="entry name" value="Metalloproteases ('zincins'), catalytic domain"/>
    <property type="match status" value="1"/>
</dbReference>
<evidence type="ECO:0000313" key="13">
    <source>
        <dbReference type="EMBL" id="MBX0293263.1"/>
    </source>
</evidence>
<reference evidence="13 14" key="1">
    <citation type="submission" date="2021-06" db="EMBL/GenBank/DDBJ databases">
        <title>Halomicroarcula sp. a new haloarchaeum isolated from saline soil.</title>
        <authorList>
            <person name="Duran-Viseras A."/>
            <person name="Sanchez-Porro C."/>
            <person name="Ventosa A."/>
        </authorList>
    </citation>
    <scope>NUCLEOTIDE SEQUENCE [LARGE SCALE GENOMIC DNA]</scope>
    <source>
        <strain evidence="13 14">F27</strain>
    </source>
</reference>
<comment type="similarity">
    <text evidence="10">Belongs to the peptidase M48 family.</text>
</comment>
<keyword evidence="14" id="KW-1185">Reference proteome</keyword>
<accession>A0AAW4P6K5</accession>
<feature type="transmembrane region" description="Helical" evidence="11">
    <location>
        <begin position="56"/>
        <end position="74"/>
    </location>
</feature>
<keyword evidence="3 11" id="KW-0812">Transmembrane</keyword>
<dbReference type="EMBL" id="RKLT01000001">
    <property type="protein sequence ID" value="MBX0293263.1"/>
    <property type="molecule type" value="Genomic_DNA"/>
</dbReference>
<dbReference type="EC" id="3.4.24.-" evidence="13"/>
<dbReference type="RefSeq" id="WP_220577994.1">
    <property type="nucleotide sequence ID" value="NZ_RKLT01000001.1"/>
</dbReference>
<dbReference type="CDD" id="cd07327">
    <property type="entry name" value="M48B_HtpX_like"/>
    <property type="match status" value="1"/>
</dbReference>
<dbReference type="PANTHER" id="PTHR43221:SF2">
    <property type="entry name" value="PROTEASE HTPX HOMOLOG"/>
    <property type="match status" value="1"/>
</dbReference>
<evidence type="ECO:0000256" key="1">
    <source>
        <dbReference type="ARBA" id="ARBA00022475"/>
    </source>
</evidence>
<evidence type="ECO:0000256" key="3">
    <source>
        <dbReference type="ARBA" id="ARBA00022692"/>
    </source>
</evidence>
<dbReference type="GO" id="GO:0006508">
    <property type="term" value="P:proteolysis"/>
    <property type="evidence" value="ECO:0007669"/>
    <property type="project" value="UniProtKB-KW"/>
</dbReference>
<dbReference type="PANTHER" id="PTHR43221">
    <property type="entry name" value="PROTEASE HTPX"/>
    <property type="match status" value="1"/>
</dbReference>
<keyword evidence="7 11" id="KW-1133">Transmembrane helix</keyword>
<dbReference type="InterPro" id="IPR001915">
    <property type="entry name" value="Peptidase_M48"/>
</dbReference>